<reference evidence="1 2" key="1">
    <citation type="submission" date="2016-09" db="EMBL/GenBank/DDBJ databases">
        <title>Complete genome sequence of Actinomyces hongkongensis HKU8.</title>
        <authorList>
            <person name="Gao Y.-X."/>
            <person name="Zhou Y.-Y."/>
            <person name="Xie Y."/>
            <person name="Wang M."/>
            <person name="Wang S.-J."/>
            <person name="Shen S.-G."/>
        </authorList>
    </citation>
    <scope>NUCLEOTIDE SEQUENCE [LARGE SCALE GENOMIC DNA]</scope>
    <source>
        <strain evidence="1 2">HKU8</strain>
    </source>
</reference>
<dbReference type="STRING" id="178339.BH719_00440"/>
<proteinExistence type="predicted"/>
<sequence>MWERITSGQVTLSNVVCKTRTADLSLIERTTGQFTLEARTIEELDTELNPLPTTNGTTP</sequence>
<evidence type="ECO:0000313" key="2">
    <source>
        <dbReference type="Proteomes" id="UP000095214"/>
    </source>
</evidence>
<gene>
    <name evidence="1" type="ORF">BH719_00440</name>
</gene>
<dbReference type="Proteomes" id="UP000095214">
    <property type="component" value="Chromosome"/>
</dbReference>
<dbReference type="EMBL" id="CP017298">
    <property type="protein sequence ID" value="AOS46551.1"/>
    <property type="molecule type" value="Genomic_DNA"/>
</dbReference>
<accession>A0A1D8B091</accession>
<organism evidence="1 2">
    <name type="scientific">Pauljensenia hongkongensis</name>
    <dbReference type="NCBI Taxonomy" id="178339"/>
    <lineage>
        <taxon>Bacteria</taxon>
        <taxon>Bacillati</taxon>
        <taxon>Actinomycetota</taxon>
        <taxon>Actinomycetes</taxon>
        <taxon>Actinomycetales</taxon>
        <taxon>Actinomycetaceae</taxon>
        <taxon>Pauljensenia</taxon>
    </lineage>
</organism>
<protein>
    <submittedName>
        <fullName evidence="1">Uncharacterized protein</fullName>
    </submittedName>
</protein>
<dbReference type="RefSeq" id="WP_009399771.1">
    <property type="nucleotide sequence ID" value="NZ_CP017298.1"/>
</dbReference>
<name>A0A1D8B091_9ACTO</name>
<dbReference type="AlphaFoldDB" id="A0A1D8B091"/>
<dbReference type="KEGG" id="phon:BH719_00440"/>
<evidence type="ECO:0000313" key="1">
    <source>
        <dbReference type="EMBL" id="AOS46551.1"/>
    </source>
</evidence>
<keyword evidence="2" id="KW-1185">Reference proteome</keyword>